<protein>
    <submittedName>
        <fullName evidence="1">Uncharacterized protein</fullName>
    </submittedName>
</protein>
<organism evidence="1">
    <name type="scientific">Bacillus mycoides</name>
    <dbReference type="NCBI Taxonomy" id="1405"/>
    <lineage>
        <taxon>Bacteria</taxon>
        <taxon>Bacillati</taxon>
        <taxon>Bacillota</taxon>
        <taxon>Bacilli</taxon>
        <taxon>Bacillales</taxon>
        <taxon>Bacillaceae</taxon>
        <taxon>Bacillus</taxon>
        <taxon>Bacillus cereus group</taxon>
    </lineage>
</organism>
<gene>
    <name evidence="1" type="ORF">bcere0026_54100</name>
</gene>
<proteinExistence type="predicted"/>
<name>C2Y362_BACMY</name>
<accession>C2Y362</accession>
<evidence type="ECO:0000313" key="1">
    <source>
        <dbReference type="EMBL" id="EEL67653.1"/>
    </source>
</evidence>
<sequence>MPLHYPNHFVFHSTGVLTREPATVSAVVNIVNLDAYYTHHVTIEV</sequence>
<dbReference type="HOGENOM" id="CLU_3229191_0_0_9"/>
<comment type="caution">
    <text evidence="1">The sequence shown here is derived from an EMBL/GenBank/DDBJ whole genome shotgun (WGS) entry which is preliminary data.</text>
</comment>
<dbReference type="EMBL" id="ACMP01000163">
    <property type="protein sequence ID" value="EEL67653.1"/>
    <property type="molecule type" value="Genomic_DNA"/>
</dbReference>
<dbReference type="AlphaFoldDB" id="C2Y362"/>
<reference evidence="1" key="1">
    <citation type="journal article" date="2012" name="Genome Res.">
        <title>Genomic characterization of the Bacillus cereus sensu lato species: Backdrop to the evolution of Bacillus anthracis.</title>
        <authorList>
            <person name="Zwick M.E."/>
            <person name="Joseph S.J."/>
            <person name="Didelot X."/>
            <person name="Chen P.E."/>
            <person name="Bishop-Lilly K.A."/>
            <person name="Stewart A.C."/>
            <person name="Willner K."/>
            <person name="Nolan N."/>
            <person name="Lentz S."/>
            <person name="Thomason M.K."/>
            <person name="Sozhamannan S."/>
            <person name="Mateczun A.J."/>
            <person name="Du L."/>
            <person name="Read T.D."/>
        </authorList>
    </citation>
    <scope>NUCLEOTIDE SEQUENCE [LARGE SCALE GENOMIC DNA]</scope>
    <source>
        <strain evidence="1">AH603</strain>
    </source>
</reference>
<dbReference type="Proteomes" id="UP000001753">
    <property type="component" value="Chromosome"/>
</dbReference>